<dbReference type="Proteomes" id="UP000245639">
    <property type="component" value="Unassembled WGS sequence"/>
</dbReference>
<proteinExistence type="predicted"/>
<evidence type="ECO:0000313" key="4">
    <source>
        <dbReference type="EMBL" id="PVZ14164.1"/>
    </source>
</evidence>
<protein>
    <submittedName>
        <fullName evidence="4">Serine phosphatase RsbU (Regulator of sigma subunit)</fullName>
    </submittedName>
</protein>
<sequence length="533" mass="56876">MSTTGPVTDEDRLRRIEQITDTALSHLDVKDLLVELLDRVRALLEADTAAVLLLDPSSTYLVATAARGIEEEVRQGVRIPVGKGFAGRIAAERRPVIIDEVDHSNVLNPILREKDIRSLVGVPLIARGEVLGVLHVGTLSARTFTEDDVELLQMAGDRVALVTRTHLSDLDRAAASALQRSLMPGLLPRVTGVEFAARYVPGEAGGLGGDWYDVFSLPSGRLGIVIGDVVGRGLQAAVIMGRLRSALRAFALEEDDPAEVLERLDGNVQHFEDGVMATVLYAIVEPSLDRVALSSAGHLPPILSRPEEPAALVNLPVDLPVGVSVGPLRRTTVIDLPAEALLFLYTDGLVERRGQSLDTGLDLLCDAVRTDDADAVCTAVLHQMIGSDEIGDDVAMLVARRRTTSAVVPLNIVVPAVPRTLADVRATVRRWLTAVGARTEAAADILVAVGEACSNVVEHAYGPAGGTLAVHMELVGATVVTTVRDNGRWRPARGEGRGRGTTMIRACSDDMDVVAGVGGTTVTFRRRLTEDPQ</sequence>
<dbReference type="InterPro" id="IPR036890">
    <property type="entry name" value="HATPase_C_sf"/>
</dbReference>
<dbReference type="InterPro" id="IPR003018">
    <property type="entry name" value="GAF"/>
</dbReference>
<dbReference type="PANTHER" id="PTHR43156:SF2">
    <property type="entry name" value="STAGE II SPORULATION PROTEIN E"/>
    <property type="match status" value="1"/>
</dbReference>
<dbReference type="SMART" id="SM00065">
    <property type="entry name" value="GAF"/>
    <property type="match status" value="1"/>
</dbReference>
<dbReference type="OrthoDB" id="118142at2"/>
<dbReference type="CDD" id="cd16936">
    <property type="entry name" value="HATPase_RsbW-like"/>
    <property type="match status" value="1"/>
</dbReference>
<feature type="domain" description="PPM-type phosphatase" evidence="3">
    <location>
        <begin position="190"/>
        <end position="401"/>
    </location>
</feature>
<evidence type="ECO:0000259" key="3">
    <source>
        <dbReference type="SMART" id="SM00331"/>
    </source>
</evidence>
<dbReference type="InterPro" id="IPR003594">
    <property type="entry name" value="HATPase_dom"/>
</dbReference>
<dbReference type="InterPro" id="IPR052016">
    <property type="entry name" value="Bact_Sigma-Reg"/>
</dbReference>
<dbReference type="Pfam" id="PF13185">
    <property type="entry name" value="GAF_2"/>
    <property type="match status" value="1"/>
</dbReference>
<keyword evidence="5" id="KW-1185">Reference proteome</keyword>
<dbReference type="GO" id="GO:0016791">
    <property type="term" value="F:phosphatase activity"/>
    <property type="evidence" value="ECO:0007669"/>
    <property type="project" value="TreeGrafter"/>
</dbReference>
<dbReference type="EMBL" id="QEKW01000001">
    <property type="protein sequence ID" value="PVZ14164.1"/>
    <property type="molecule type" value="Genomic_DNA"/>
</dbReference>
<dbReference type="SUPFAM" id="SSF55781">
    <property type="entry name" value="GAF domain-like"/>
    <property type="match status" value="1"/>
</dbReference>
<dbReference type="RefSeq" id="WP_116706078.1">
    <property type="nucleotide sequence ID" value="NZ_QEKW01000001.1"/>
</dbReference>
<name>A0A2U1FPT5_9PSEU</name>
<dbReference type="InterPro" id="IPR036457">
    <property type="entry name" value="PPM-type-like_dom_sf"/>
</dbReference>
<evidence type="ECO:0000259" key="2">
    <source>
        <dbReference type="SMART" id="SM00065"/>
    </source>
</evidence>
<dbReference type="InterPro" id="IPR001932">
    <property type="entry name" value="PPM-type_phosphatase-like_dom"/>
</dbReference>
<accession>A0A2U1FPT5</accession>
<dbReference type="AlphaFoldDB" id="A0A2U1FPT5"/>
<dbReference type="InterPro" id="IPR029016">
    <property type="entry name" value="GAF-like_dom_sf"/>
</dbReference>
<gene>
    <name evidence="4" type="ORF">C8D89_10128</name>
</gene>
<dbReference type="SMART" id="SM00331">
    <property type="entry name" value="PP2C_SIG"/>
    <property type="match status" value="1"/>
</dbReference>
<organism evidence="4 5">
    <name type="scientific">Actinomycetospora cinnamomea</name>
    <dbReference type="NCBI Taxonomy" id="663609"/>
    <lineage>
        <taxon>Bacteria</taxon>
        <taxon>Bacillati</taxon>
        <taxon>Actinomycetota</taxon>
        <taxon>Actinomycetes</taxon>
        <taxon>Pseudonocardiales</taxon>
        <taxon>Pseudonocardiaceae</taxon>
        <taxon>Actinomycetospora</taxon>
    </lineage>
</organism>
<feature type="domain" description="GAF" evidence="2">
    <location>
        <begin position="28"/>
        <end position="173"/>
    </location>
</feature>
<dbReference type="PANTHER" id="PTHR43156">
    <property type="entry name" value="STAGE II SPORULATION PROTEIN E-RELATED"/>
    <property type="match status" value="1"/>
</dbReference>
<reference evidence="4 5" key="1">
    <citation type="submission" date="2018-04" db="EMBL/GenBank/DDBJ databases">
        <title>Genomic Encyclopedia of Type Strains, Phase IV (KMG-IV): sequencing the most valuable type-strain genomes for metagenomic binning, comparative biology and taxonomic classification.</title>
        <authorList>
            <person name="Goeker M."/>
        </authorList>
    </citation>
    <scope>NUCLEOTIDE SEQUENCE [LARGE SCALE GENOMIC DNA]</scope>
    <source>
        <strain evidence="4 5">DSM 45771</strain>
    </source>
</reference>
<dbReference type="SUPFAM" id="SSF55874">
    <property type="entry name" value="ATPase domain of HSP90 chaperone/DNA topoisomerase II/histidine kinase"/>
    <property type="match status" value="1"/>
</dbReference>
<evidence type="ECO:0000313" key="5">
    <source>
        <dbReference type="Proteomes" id="UP000245639"/>
    </source>
</evidence>
<dbReference type="Gene3D" id="3.60.40.10">
    <property type="entry name" value="PPM-type phosphatase domain"/>
    <property type="match status" value="1"/>
</dbReference>
<dbReference type="Gene3D" id="3.30.450.40">
    <property type="match status" value="1"/>
</dbReference>
<dbReference type="SUPFAM" id="SSF81606">
    <property type="entry name" value="PP2C-like"/>
    <property type="match status" value="1"/>
</dbReference>
<evidence type="ECO:0000256" key="1">
    <source>
        <dbReference type="ARBA" id="ARBA00022801"/>
    </source>
</evidence>
<keyword evidence="1" id="KW-0378">Hydrolase</keyword>
<dbReference type="Pfam" id="PF13581">
    <property type="entry name" value="HATPase_c_2"/>
    <property type="match status" value="1"/>
</dbReference>
<dbReference type="Gene3D" id="3.30.565.10">
    <property type="entry name" value="Histidine kinase-like ATPase, C-terminal domain"/>
    <property type="match status" value="1"/>
</dbReference>
<comment type="caution">
    <text evidence="4">The sequence shown here is derived from an EMBL/GenBank/DDBJ whole genome shotgun (WGS) entry which is preliminary data.</text>
</comment>
<dbReference type="Pfam" id="PF07228">
    <property type="entry name" value="SpoIIE"/>
    <property type="match status" value="1"/>
</dbReference>